<keyword evidence="4" id="KW-1185">Reference proteome</keyword>
<feature type="transmembrane region" description="Helical" evidence="2">
    <location>
        <begin position="256"/>
        <end position="278"/>
    </location>
</feature>
<dbReference type="Proteomes" id="UP000050867">
    <property type="component" value="Unassembled WGS sequence"/>
</dbReference>
<keyword evidence="2" id="KW-1133">Transmembrane helix</keyword>
<feature type="transmembrane region" description="Helical" evidence="2">
    <location>
        <begin position="182"/>
        <end position="206"/>
    </location>
</feature>
<dbReference type="AlphaFoldDB" id="A0A0T6LQ94"/>
<feature type="transmembrane region" description="Helical" evidence="2">
    <location>
        <begin position="355"/>
        <end position="372"/>
    </location>
</feature>
<dbReference type="SUPFAM" id="SSF103473">
    <property type="entry name" value="MFS general substrate transporter"/>
    <property type="match status" value="1"/>
</dbReference>
<evidence type="ECO:0008006" key="5">
    <source>
        <dbReference type="Google" id="ProtNLM"/>
    </source>
</evidence>
<accession>A0A0T6LQ94</accession>
<feature type="transmembrane region" description="Helical" evidence="2">
    <location>
        <begin position="155"/>
        <end position="176"/>
    </location>
</feature>
<reference evidence="3 4" key="1">
    <citation type="submission" date="2015-10" db="EMBL/GenBank/DDBJ databases">
        <title>Draft genome sequence of pyrrolomycin-producing Streptomyces vitaminophilus.</title>
        <authorList>
            <person name="Graham D.E."/>
            <person name="Mahan K.M."/>
            <person name="Klingeman D.M."/>
            <person name="Hettich R.L."/>
            <person name="Parry R.J."/>
        </authorList>
    </citation>
    <scope>NUCLEOTIDE SEQUENCE [LARGE SCALE GENOMIC DNA]</scope>
    <source>
        <strain evidence="3 4">ATCC 31673</strain>
    </source>
</reference>
<dbReference type="PANTHER" id="PTHR23542:SF1">
    <property type="entry name" value="MAJOR FACILITATOR SUPERFAMILY (MFS) PROFILE DOMAIN-CONTAINING PROTEIN"/>
    <property type="match status" value="1"/>
</dbReference>
<dbReference type="Pfam" id="PF07690">
    <property type="entry name" value="MFS_1"/>
    <property type="match status" value="1"/>
</dbReference>
<feature type="transmembrane region" description="Helical" evidence="2">
    <location>
        <begin position="112"/>
        <end position="135"/>
    </location>
</feature>
<keyword evidence="2" id="KW-0812">Transmembrane</keyword>
<feature type="transmembrane region" description="Helical" evidence="2">
    <location>
        <begin position="378"/>
        <end position="397"/>
    </location>
</feature>
<dbReference type="InterPro" id="IPR011701">
    <property type="entry name" value="MFS"/>
</dbReference>
<dbReference type="InterPro" id="IPR036259">
    <property type="entry name" value="MFS_trans_sf"/>
</dbReference>
<proteinExistence type="predicted"/>
<dbReference type="STRING" id="76728.AQ490_26570"/>
<feature type="region of interest" description="Disordered" evidence="1">
    <location>
        <begin position="408"/>
        <end position="429"/>
    </location>
</feature>
<feature type="transmembrane region" description="Helical" evidence="2">
    <location>
        <begin position="290"/>
        <end position="309"/>
    </location>
</feature>
<feature type="transmembrane region" description="Helical" evidence="2">
    <location>
        <begin position="51"/>
        <end position="74"/>
    </location>
</feature>
<evidence type="ECO:0000256" key="1">
    <source>
        <dbReference type="SAM" id="MobiDB-lite"/>
    </source>
</evidence>
<organism evidence="3 4">
    <name type="scientific">Wenjunlia vitaminophila</name>
    <name type="common">Streptomyces vitaminophilus</name>
    <dbReference type="NCBI Taxonomy" id="76728"/>
    <lineage>
        <taxon>Bacteria</taxon>
        <taxon>Bacillati</taxon>
        <taxon>Actinomycetota</taxon>
        <taxon>Actinomycetes</taxon>
        <taxon>Kitasatosporales</taxon>
        <taxon>Streptomycetaceae</taxon>
        <taxon>Wenjunlia</taxon>
    </lineage>
</organism>
<comment type="caution">
    <text evidence="3">The sequence shown here is derived from an EMBL/GenBank/DDBJ whole genome shotgun (WGS) entry which is preliminary data.</text>
</comment>
<keyword evidence="2" id="KW-0472">Membrane</keyword>
<dbReference type="EMBL" id="LLZU01000031">
    <property type="protein sequence ID" value="KRV48105.1"/>
    <property type="molecule type" value="Genomic_DNA"/>
</dbReference>
<dbReference type="eggNOG" id="COG2814">
    <property type="taxonomic scope" value="Bacteria"/>
</dbReference>
<gene>
    <name evidence="3" type="ORF">AQ490_26570</name>
</gene>
<feature type="transmembrane region" description="Helical" evidence="2">
    <location>
        <begin position="86"/>
        <end position="106"/>
    </location>
</feature>
<dbReference type="OrthoDB" id="4116926at2"/>
<evidence type="ECO:0000256" key="2">
    <source>
        <dbReference type="SAM" id="Phobius"/>
    </source>
</evidence>
<dbReference type="GO" id="GO:0022857">
    <property type="term" value="F:transmembrane transporter activity"/>
    <property type="evidence" value="ECO:0007669"/>
    <property type="project" value="InterPro"/>
</dbReference>
<name>A0A0T6LQ94_WENVI</name>
<dbReference type="Gene3D" id="1.20.1250.20">
    <property type="entry name" value="MFS general substrate transporter like domains"/>
    <property type="match status" value="2"/>
</dbReference>
<evidence type="ECO:0000313" key="4">
    <source>
        <dbReference type="Proteomes" id="UP000050867"/>
    </source>
</evidence>
<feature type="transmembrane region" description="Helical" evidence="2">
    <location>
        <begin position="315"/>
        <end position="335"/>
    </location>
</feature>
<evidence type="ECO:0000313" key="3">
    <source>
        <dbReference type="EMBL" id="KRV48105.1"/>
    </source>
</evidence>
<feature type="transmembrane region" description="Helical" evidence="2">
    <location>
        <begin position="227"/>
        <end position="250"/>
    </location>
</feature>
<dbReference type="PANTHER" id="PTHR23542">
    <property type="match status" value="1"/>
</dbReference>
<sequence length="429" mass="43755">MNTHVDARPSYLAVLAVREARSPFLGSCLARMSFAVLPLSLLLSVRDATGSFAVAGLTSGALSATLTLFAPARARLIDRKGSRTGLIWLTVPYLLGLAALITLAEAGAPTEALLGAAAVAGVFAPPLGPTMRVLWAKILHTRQPLLHTAYALDSVSEEVVFTVGPLLAGGLIALAAPLASMITVMVLIAAGTVCFVLSAATAATSASDEPAEDQPRGRPMALPGMRTIVLSFGGVGLVVGVLQVVLPFIADHAGSPSAGGVLLALLSAGSAVGGLTYGRIGWRSTPVQRFSVLVTGFTLTVLPLCLTQSPVPAGAFAFLVGLCLAPLFTTAYLLVNDLVTASRTAPTEANTWVSTANNGGFAAGSAAAGVLLDSRGPALTVALAFAVAAAIAVMTVLRRRTLELETSNSVPTAAEPFDRTAPVKAEPEE</sequence>
<protein>
    <recommendedName>
        <fullName evidence="5">MFS transporter</fullName>
    </recommendedName>
</protein>
<dbReference type="RefSeq" id="WP_018384056.1">
    <property type="nucleotide sequence ID" value="NZ_LLZU01000031.1"/>
</dbReference>